<dbReference type="AlphaFoldDB" id="A0ABD0PB48"/>
<keyword evidence="1" id="KW-0472">Membrane</keyword>
<reference evidence="2 3" key="1">
    <citation type="submission" date="2024-05" db="EMBL/GenBank/DDBJ databases">
        <title>Genome sequencing and assembly of Indian major carp, Cirrhinus mrigala (Hamilton, 1822).</title>
        <authorList>
            <person name="Mohindra V."/>
            <person name="Chowdhury L.M."/>
            <person name="Lal K."/>
            <person name="Jena J.K."/>
        </authorList>
    </citation>
    <scope>NUCLEOTIDE SEQUENCE [LARGE SCALE GENOMIC DNA]</scope>
    <source>
        <strain evidence="2">CM1030</strain>
        <tissue evidence="2">Blood</tissue>
    </source>
</reference>
<gene>
    <name evidence="2" type="ORF">M9458_031598</name>
</gene>
<evidence type="ECO:0000256" key="1">
    <source>
        <dbReference type="SAM" id="Phobius"/>
    </source>
</evidence>
<organism evidence="2 3">
    <name type="scientific">Cirrhinus mrigala</name>
    <name type="common">Mrigala</name>
    <dbReference type="NCBI Taxonomy" id="683832"/>
    <lineage>
        <taxon>Eukaryota</taxon>
        <taxon>Metazoa</taxon>
        <taxon>Chordata</taxon>
        <taxon>Craniata</taxon>
        <taxon>Vertebrata</taxon>
        <taxon>Euteleostomi</taxon>
        <taxon>Actinopterygii</taxon>
        <taxon>Neopterygii</taxon>
        <taxon>Teleostei</taxon>
        <taxon>Ostariophysi</taxon>
        <taxon>Cypriniformes</taxon>
        <taxon>Cyprinidae</taxon>
        <taxon>Labeoninae</taxon>
        <taxon>Labeonini</taxon>
        <taxon>Cirrhinus</taxon>
    </lineage>
</organism>
<feature type="transmembrane region" description="Helical" evidence="1">
    <location>
        <begin position="40"/>
        <end position="60"/>
    </location>
</feature>
<name>A0ABD0PB48_CIRMR</name>
<feature type="non-terminal residue" evidence="2">
    <location>
        <position position="109"/>
    </location>
</feature>
<accession>A0ABD0PB48</accession>
<keyword evidence="3" id="KW-1185">Reference proteome</keyword>
<comment type="caution">
    <text evidence="2">The sequence shown here is derived from an EMBL/GenBank/DDBJ whole genome shotgun (WGS) entry which is preliminary data.</text>
</comment>
<protein>
    <submittedName>
        <fullName evidence="2">Uncharacterized protein</fullName>
    </submittedName>
</protein>
<evidence type="ECO:0000313" key="3">
    <source>
        <dbReference type="Proteomes" id="UP001529510"/>
    </source>
</evidence>
<sequence length="109" mass="12032">MKDKMAVPLFVLLAVCVDVCVVMFIGAIQLSPSFINNTFILLWAGGLLRTCVLLFISFTYPGSPAWMRGFEGVQTAIIHGLLYPAYISFLGACDKSTVELMWGWHTCHG</sequence>
<keyword evidence="1" id="KW-0812">Transmembrane</keyword>
<evidence type="ECO:0000313" key="2">
    <source>
        <dbReference type="EMBL" id="KAL0171287.1"/>
    </source>
</evidence>
<dbReference type="Proteomes" id="UP001529510">
    <property type="component" value="Unassembled WGS sequence"/>
</dbReference>
<proteinExistence type="predicted"/>
<keyword evidence="1" id="KW-1133">Transmembrane helix</keyword>
<feature type="transmembrane region" description="Helical" evidence="1">
    <location>
        <begin position="7"/>
        <end position="28"/>
    </location>
</feature>
<dbReference type="EMBL" id="JAMKFB020000016">
    <property type="protein sequence ID" value="KAL0171287.1"/>
    <property type="molecule type" value="Genomic_DNA"/>
</dbReference>